<keyword evidence="1" id="KW-0963">Cytoplasm</keyword>
<dbReference type="InterPro" id="IPR000182">
    <property type="entry name" value="GNAT_dom"/>
</dbReference>
<dbReference type="GO" id="GO:0008999">
    <property type="term" value="F:protein-N-terminal-alanine acetyltransferase activity"/>
    <property type="evidence" value="ECO:0007669"/>
    <property type="project" value="UniProtKB-UniRule"/>
</dbReference>
<comment type="caution">
    <text evidence="3">The sequence shown here is derived from an EMBL/GenBank/DDBJ whole genome shotgun (WGS) entry which is preliminary data.</text>
</comment>
<dbReference type="EC" id="2.3.1.266" evidence="1"/>
<evidence type="ECO:0000313" key="3">
    <source>
        <dbReference type="EMBL" id="RVU37370.1"/>
    </source>
</evidence>
<dbReference type="GO" id="GO:0005737">
    <property type="term" value="C:cytoplasm"/>
    <property type="evidence" value="ECO:0007669"/>
    <property type="project" value="UniProtKB-SubCell"/>
</dbReference>
<dbReference type="Pfam" id="PF00583">
    <property type="entry name" value="Acetyltransf_1"/>
    <property type="match status" value="1"/>
</dbReference>
<dbReference type="PROSITE" id="PS51186">
    <property type="entry name" value="GNAT"/>
    <property type="match status" value="1"/>
</dbReference>
<comment type="caution">
    <text evidence="1">Lacks conserved residue(s) required for the propagation of feature annotation.</text>
</comment>
<feature type="active site" description="Proton acceptor" evidence="1">
    <location>
        <position position="110"/>
    </location>
</feature>
<sequence length="156" mass="17468">MNPTDQRAATIRSATLADAPAMLAIEQAATSHPWTLKLFESCFGDRYFNFVLEQQNQICGFYIGEFVAGEASLFDICIAPTAQGQGFGRLLLEHFINEADRREAFECWLEVRESNSKAITLYQKAGFHQIGKRPNYYPTATGHEDAILMGLPLRMG</sequence>
<accession>A0A437QS97</accession>
<feature type="active site" description="Proton donor" evidence="1">
    <location>
        <position position="122"/>
    </location>
</feature>
<dbReference type="AlphaFoldDB" id="A0A437QS97"/>
<comment type="similarity">
    <text evidence="1">Belongs to the acetyltransferase family. RimI subfamily.</text>
</comment>
<protein>
    <recommendedName>
        <fullName evidence="1">[Ribosomal protein bS18]-alanine N-acetyltransferase</fullName>
        <ecNumber evidence="1">2.3.1.266</ecNumber>
    </recommendedName>
</protein>
<dbReference type="OrthoDB" id="9796919at2"/>
<dbReference type="RefSeq" id="WP_127699098.1">
    <property type="nucleotide sequence ID" value="NZ_SACS01000010.1"/>
</dbReference>
<gene>
    <name evidence="1 3" type="primary">rimI</name>
    <name evidence="3" type="ORF">EOE67_10845</name>
</gene>
<dbReference type="InterPro" id="IPR016181">
    <property type="entry name" value="Acyl_CoA_acyltransferase"/>
</dbReference>
<evidence type="ECO:0000313" key="4">
    <source>
        <dbReference type="Proteomes" id="UP000283077"/>
    </source>
</evidence>
<dbReference type="EMBL" id="SACS01000010">
    <property type="protein sequence ID" value="RVU37370.1"/>
    <property type="molecule type" value="Genomic_DNA"/>
</dbReference>
<dbReference type="InterPro" id="IPR050276">
    <property type="entry name" value="MshD_Acetyltransferase"/>
</dbReference>
<keyword evidence="4" id="KW-1185">Reference proteome</keyword>
<comment type="subcellular location">
    <subcellularLocation>
        <location evidence="1">Cytoplasm</location>
    </subcellularLocation>
</comment>
<dbReference type="InterPro" id="IPR006464">
    <property type="entry name" value="AcTrfase_RimI/Ard1"/>
</dbReference>
<organism evidence="3 4">
    <name type="scientific">Rheinheimera riviphila</name>
    <dbReference type="NCBI Taxonomy" id="1834037"/>
    <lineage>
        <taxon>Bacteria</taxon>
        <taxon>Pseudomonadati</taxon>
        <taxon>Pseudomonadota</taxon>
        <taxon>Gammaproteobacteria</taxon>
        <taxon>Chromatiales</taxon>
        <taxon>Chromatiaceae</taxon>
        <taxon>Rheinheimera</taxon>
    </lineage>
</organism>
<reference evidence="3 4" key="1">
    <citation type="submission" date="2019-01" db="EMBL/GenBank/DDBJ databases">
        <authorList>
            <person name="Chen W.-M."/>
        </authorList>
    </citation>
    <scope>NUCLEOTIDE SEQUENCE [LARGE SCALE GENOMIC DNA]</scope>
    <source>
        <strain evidence="3 4">KYPC3</strain>
    </source>
</reference>
<dbReference type="Proteomes" id="UP000283077">
    <property type="component" value="Unassembled WGS sequence"/>
</dbReference>
<dbReference type="PANTHER" id="PTHR43617:SF35">
    <property type="entry name" value="[RIBOSOMAL PROTEIN BS18]-ALANINE N-ACETYLTRANSFERASE"/>
    <property type="match status" value="1"/>
</dbReference>
<feature type="domain" description="N-acetyltransferase" evidence="2">
    <location>
        <begin position="9"/>
        <end position="154"/>
    </location>
</feature>
<proteinExistence type="inferred from homology"/>
<feature type="binding site" evidence="1">
    <location>
        <position position="115"/>
    </location>
    <ligand>
        <name>acetyl-CoA</name>
        <dbReference type="ChEBI" id="CHEBI:57288"/>
    </ligand>
</feature>
<evidence type="ECO:0000259" key="2">
    <source>
        <dbReference type="PROSITE" id="PS51186"/>
    </source>
</evidence>
<dbReference type="HAMAP" id="MF_02210">
    <property type="entry name" value="RimI"/>
    <property type="match status" value="1"/>
</dbReference>
<keyword evidence="1" id="KW-0012">Acyltransferase</keyword>
<name>A0A437QS97_9GAMM</name>
<evidence type="ECO:0000256" key="1">
    <source>
        <dbReference type="HAMAP-Rule" id="MF_02210"/>
    </source>
</evidence>
<comment type="catalytic activity">
    <reaction evidence="1">
        <text>N-terminal L-alanyl-[ribosomal protein bS18] + acetyl-CoA = N-terminal N(alpha)-acetyl-L-alanyl-[ribosomal protein bS18] + CoA + H(+)</text>
        <dbReference type="Rhea" id="RHEA:43756"/>
        <dbReference type="Rhea" id="RHEA-COMP:10676"/>
        <dbReference type="Rhea" id="RHEA-COMP:10677"/>
        <dbReference type="ChEBI" id="CHEBI:15378"/>
        <dbReference type="ChEBI" id="CHEBI:57287"/>
        <dbReference type="ChEBI" id="CHEBI:57288"/>
        <dbReference type="ChEBI" id="CHEBI:64718"/>
        <dbReference type="ChEBI" id="CHEBI:83683"/>
        <dbReference type="EC" id="2.3.1.266"/>
    </reaction>
</comment>
<dbReference type="NCBIfam" id="TIGR01575">
    <property type="entry name" value="rimI"/>
    <property type="match status" value="1"/>
</dbReference>
<dbReference type="InterPro" id="IPR043690">
    <property type="entry name" value="RimI"/>
</dbReference>
<dbReference type="CDD" id="cd04301">
    <property type="entry name" value="NAT_SF"/>
    <property type="match status" value="1"/>
</dbReference>
<dbReference type="Gene3D" id="3.40.630.30">
    <property type="match status" value="1"/>
</dbReference>
<keyword evidence="1 3" id="KW-0808">Transferase</keyword>
<dbReference type="PANTHER" id="PTHR43617">
    <property type="entry name" value="L-AMINO ACID N-ACETYLTRANSFERASE"/>
    <property type="match status" value="1"/>
</dbReference>
<dbReference type="SUPFAM" id="SSF55729">
    <property type="entry name" value="Acyl-CoA N-acyltransferases (Nat)"/>
    <property type="match status" value="1"/>
</dbReference>
<comment type="function">
    <text evidence="1">Acetylates the N-terminal alanine of ribosomal protein bS18.</text>
</comment>